<evidence type="ECO:0000313" key="3">
    <source>
        <dbReference type="EMBL" id="NEZ57850.1"/>
    </source>
</evidence>
<proteinExistence type="predicted"/>
<reference evidence="3 4" key="1">
    <citation type="journal article" date="2020" name="Microb. Ecol.">
        <title>Ecogenomics of the Marine Benthic Filamentous Cyanobacterium Adonisia.</title>
        <authorList>
            <person name="Walter J.M."/>
            <person name="Coutinho F.H."/>
            <person name="Leomil L."/>
            <person name="Hargreaves P.I."/>
            <person name="Campeao M.E."/>
            <person name="Vieira V.V."/>
            <person name="Silva B.S."/>
            <person name="Fistarol G.O."/>
            <person name="Salomon P.S."/>
            <person name="Sawabe T."/>
            <person name="Mino S."/>
            <person name="Hosokawa M."/>
            <person name="Miyashita H."/>
            <person name="Maruyama F."/>
            <person name="van Verk M.C."/>
            <person name="Dutilh B.E."/>
            <person name="Thompson C.C."/>
            <person name="Thompson F.L."/>
        </authorList>
    </citation>
    <scope>NUCLEOTIDE SEQUENCE [LARGE SCALE GENOMIC DNA]</scope>
    <source>
        <strain evidence="3 4">CCMR0081</strain>
    </source>
</reference>
<dbReference type="Proteomes" id="UP000481033">
    <property type="component" value="Unassembled WGS sequence"/>
</dbReference>
<feature type="signal peptide" evidence="1">
    <location>
        <begin position="1"/>
        <end position="25"/>
    </location>
</feature>
<accession>A0A6M0RPR8</accession>
<dbReference type="InterPro" id="IPR016147">
    <property type="entry name" value="Pili_assmbl_chaperone_N"/>
</dbReference>
<organism evidence="3 4">
    <name type="scientific">Adonisia turfae CCMR0081</name>
    <dbReference type="NCBI Taxonomy" id="2292702"/>
    <lineage>
        <taxon>Bacteria</taxon>
        <taxon>Bacillati</taxon>
        <taxon>Cyanobacteriota</taxon>
        <taxon>Adonisia</taxon>
        <taxon>Adonisia turfae</taxon>
    </lineage>
</organism>
<dbReference type="EMBL" id="QXHD01000004">
    <property type="protein sequence ID" value="NEZ57850.1"/>
    <property type="molecule type" value="Genomic_DNA"/>
</dbReference>
<dbReference type="GO" id="GO:0030288">
    <property type="term" value="C:outer membrane-bounded periplasmic space"/>
    <property type="evidence" value="ECO:0007669"/>
    <property type="project" value="InterPro"/>
</dbReference>
<dbReference type="InterPro" id="IPR050643">
    <property type="entry name" value="Periplasmic_pilus_chap"/>
</dbReference>
<dbReference type="Gene3D" id="2.60.40.10">
    <property type="entry name" value="Immunoglobulins"/>
    <property type="match status" value="1"/>
</dbReference>
<keyword evidence="4" id="KW-1185">Reference proteome</keyword>
<dbReference type="InterPro" id="IPR013783">
    <property type="entry name" value="Ig-like_fold"/>
</dbReference>
<gene>
    <name evidence="3" type="ORF">DXZ20_19820</name>
</gene>
<dbReference type="GO" id="GO:0071555">
    <property type="term" value="P:cell wall organization"/>
    <property type="evidence" value="ECO:0007669"/>
    <property type="project" value="InterPro"/>
</dbReference>
<dbReference type="RefSeq" id="WP_163668660.1">
    <property type="nucleotide sequence ID" value="NZ_QXHD01000004.1"/>
</dbReference>
<keyword evidence="1" id="KW-0732">Signal</keyword>
<feature type="chain" id="PRO_5027083573" evidence="1">
    <location>
        <begin position="26"/>
        <end position="251"/>
    </location>
</feature>
<protein>
    <submittedName>
        <fullName evidence="3">Molecular chaperone</fullName>
    </submittedName>
</protein>
<dbReference type="PANTHER" id="PTHR30251:SF4">
    <property type="entry name" value="SLR1668 PROTEIN"/>
    <property type="match status" value="1"/>
</dbReference>
<name>A0A6M0RPR8_9CYAN</name>
<evidence type="ECO:0000259" key="2">
    <source>
        <dbReference type="Pfam" id="PF00345"/>
    </source>
</evidence>
<evidence type="ECO:0000313" key="4">
    <source>
        <dbReference type="Proteomes" id="UP000481033"/>
    </source>
</evidence>
<evidence type="ECO:0000256" key="1">
    <source>
        <dbReference type="SAM" id="SignalP"/>
    </source>
</evidence>
<comment type="caution">
    <text evidence="3">The sequence shown here is derived from an EMBL/GenBank/DDBJ whole genome shotgun (WGS) entry which is preliminary data.</text>
</comment>
<feature type="domain" description="Pili assembly chaperone N-terminal" evidence="2">
    <location>
        <begin position="39"/>
        <end position="158"/>
    </location>
</feature>
<dbReference type="InterPro" id="IPR008962">
    <property type="entry name" value="PapD-like_sf"/>
</dbReference>
<dbReference type="SUPFAM" id="SSF49354">
    <property type="entry name" value="PapD-like"/>
    <property type="match status" value="1"/>
</dbReference>
<dbReference type="Pfam" id="PF00345">
    <property type="entry name" value="PapD_N"/>
    <property type="match status" value="1"/>
</dbReference>
<dbReference type="AlphaFoldDB" id="A0A6M0RPR8"/>
<sequence length="251" mass="27796">MFRHFSSALTLTTCLLLGTARPSLAFQFNPLSQVFTPTGSEATQSYEIVNDTDEPIAVEVSVVLSEMDLTGDENFTPAEDDFLVYPPQMILAPDEIQMVRVTWLGDPTPTQELTYRLIAEQLPIHLVNPEAPIPNEPRGEIKLSFRYISSVFIRPQNVAPDVSLVSVEPTVIDSGETKLSVVLENQGNGNARLSDWQLEVVGQGQTVQLTPALAKEMNSRVILPGQQRQFDLPWPEGLPIGDVMATFQFEN</sequence>
<dbReference type="PANTHER" id="PTHR30251">
    <property type="entry name" value="PILUS ASSEMBLY CHAPERONE"/>
    <property type="match status" value="1"/>
</dbReference>